<name>A0A804NU50_MAIZE</name>
<dbReference type="Proteomes" id="UP000007305">
    <property type="component" value="Chromosome 4"/>
</dbReference>
<reference evidence="1" key="2">
    <citation type="submission" date="2019-07" db="EMBL/GenBank/DDBJ databases">
        <authorList>
            <person name="Seetharam A."/>
            <person name="Woodhouse M."/>
            <person name="Cannon E."/>
        </authorList>
    </citation>
    <scope>NUCLEOTIDE SEQUENCE [LARGE SCALE GENOMIC DNA]</scope>
    <source>
        <strain evidence="1">cv. B73</strain>
    </source>
</reference>
<organism evidence="1 2">
    <name type="scientific">Zea mays</name>
    <name type="common">Maize</name>
    <dbReference type="NCBI Taxonomy" id="4577"/>
    <lineage>
        <taxon>Eukaryota</taxon>
        <taxon>Viridiplantae</taxon>
        <taxon>Streptophyta</taxon>
        <taxon>Embryophyta</taxon>
        <taxon>Tracheophyta</taxon>
        <taxon>Spermatophyta</taxon>
        <taxon>Magnoliopsida</taxon>
        <taxon>Liliopsida</taxon>
        <taxon>Poales</taxon>
        <taxon>Poaceae</taxon>
        <taxon>PACMAD clade</taxon>
        <taxon>Panicoideae</taxon>
        <taxon>Andropogonodae</taxon>
        <taxon>Andropogoneae</taxon>
        <taxon>Tripsacinae</taxon>
        <taxon>Zea</taxon>
    </lineage>
</organism>
<keyword evidence="2" id="KW-1185">Reference proteome</keyword>
<protein>
    <submittedName>
        <fullName evidence="1">Uncharacterized protein</fullName>
    </submittedName>
</protein>
<sequence length="110" mass="12069">MPPMGSRMVLLRPVRTGSCDGVSASAAPAISISRVRLRPSVRLSCAPSVRWLFSSRGGKAKARQGKELARRIRAEQRCSCERFLSPRLEPFITAVGATDETDVRGERERG</sequence>
<proteinExistence type="predicted"/>
<dbReference type="InParanoid" id="A0A804NU50"/>
<evidence type="ECO:0000313" key="1">
    <source>
        <dbReference type="EnsemblPlants" id="Zm00001eb186430_P001"/>
    </source>
</evidence>
<dbReference type="EnsemblPlants" id="Zm00001eb186430_T001">
    <property type="protein sequence ID" value="Zm00001eb186430_P001"/>
    <property type="gene ID" value="Zm00001eb186430"/>
</dbReference>
<dbReference type="AlphaFoldDB" id="A0A804NU50"/>
<reference evidence="2" key="1">
    <citation type="journal article" date="2009" name="Science">
        <title>The B73 maize genome: complexity, diversity, and dynamics.</title>
        <authorList>
            <person name="Schnable P.S."/>
            <person name="Ware D."/>
            <person name="Fulton R.S."/>
            <person name="Stein J.C."/>
            <person name="Wei F."/>
            <person name="Pasternak S."/>
            <person name="Liang C."/>
            <person name="Zhang J."/>
            <person name="Fulton L."/>
            <person name="Graves T.A."/>
            <person name="Minx P."/>
            <person name="Reily A.D."/>
            <person name="Courtney L."/>
            <person name="Kruchowski S.S."/>
            <person name="Tomlinson C."/>
            <person name="Strong C."/>
            <person name="Delehaunty K."/>
            <person name="Fronick C."/>
            <person name="Courtney B."/>
            <person name="Rock S.M."/>
            <person name="Belter E."/>
            <person name="Du F."/>
            <person name="Kim K."/>
            <person name="Abbott R.M."/>
            <person name="Cotton M."/>
            <person name="Levy A."/>
            <person name="Marchetto P."/>
            <person name="Ochoa K."/>
            <person name="Jackson S.M."/>
            <person name="Gillam B."/>
            <person name="Chen W."/>
            <person name="Yan L."/>
            <person name="Higginbotham J."/>
            <person name="Cardenas M."/>
            <person name="Waligorski J."/>
            <person name="Applebaum E."/>
            <person name="Phelps L."/>
            <person name="Falcone J."/>
            <person name="Kanchi K."/>
            <person name="Thane T."/>
            <person name="Scimone A."/>
            <person name="Thane N."/>
            <person name="Henke J."/>
            <person name="Wang T."/>
            <person name="Ruppert J."/>
            <person name="Shah N."/>
            <person name="Rotter K."/>
            <person name="Hodges J."/>
            <person name="Ingenthron E."/>
            <person name="Cordes M."/>
            <person name="Kohlberg S."/>
            <person name="Sgro J."/>
            <person name="Delgado B."/>
            <person name="Mead K."/>
            <person name="Chinwalla A."/>
            <person name="Leonard S."/>
            <person name="Crouse K."/>
            <person name="Collura K."/>
            <person name="Kudrna D."/>
            <person name="Currie J."/>
            <person name="He R."/>
            <person name="Angelova A."/>
            <person name="Rajasekar S."/>
            <person name="Mueller T."/>
            <person name="Lomeli R."/>
            <person name="Scara G."/>
            <person name="Ko A."/>
            <person name="Delaney K."/>
            <person name="Wissotski M."/>
            <person name="Lopez G."/>
            <person name="Campos D."/>
            <person name="Braidotti M."/>
            <person name="Ashley E."/>
            <person name="Golser W."/>
            <person name="Kim H."/>
            <person name="Lee S."/>
            <person name="Lin J."/>
            <person name="Dujmic Z."/>
            <person name="Kim W."/>
            <person name="Talag J."/>
            <person name="Zuccolo A."/>
            <person name="Fan C."/>
            <person name="Sebastian A."/>
            <person name="Kramer M."/>
            <person name="Spiegel L."/>
            <person name="Nascimento L."/>
            <person name="Zutavern T."/>
            <person name="Miller B."/>
            <person name="Ambroise C."/>
            <person name="Muller S."/>
            <person name="Spooner W."/>
            <person name="Narechania A."/>
            <person name="Ren L."/>
            <person name="Wei S."/>
            <person name="Kumari S."/>
            <person name="Faga B."/>
            <person name="Levy M.J."/>
            <person name="McMahan L."/>
            <person name="Van Buren P."/>
            <person name="Vaughn M.W."/>
            <person name="Ying K."/>
            <person name="Yeh C.-T."/>
            <person name="Emrich S.J."/>
            <person name="Jia Y."/>
            <person name="Kalyanaraman A."/>
            <person name="Hsia A.-P."/>
            <person name="Barbazuk W.B."/>
            <person name="Baucom R.S."/>
            <person name="Brutnell T.P."/>
            <person name="Carpita N.C."/>
            <person name="Chaparro C."/>
            <person name="Chia J.-M."/>
            <person name="Deragon J.-M."/>
            <person name="Estill J.C."/>
            <person name="Fu Y."/>
            <person name="Jeddeloh J.A."/>
            <person name="Han Y."/>
            <person name="Lee H."/>
            <person name="Li P."/>
            <person name="Lisch D.R."/>
            <person name="Liu S."/>
            <person name="Liu Z."/>
            <person name="Nagel D.H."/>
            <person name="McCann M.C."/>
            <person name="SanMiguel P."/>
            <person name="Myers A.M."/>
            <person name="Nettleton D."/>
            <person name="Nguyen J."/>
            <person name="Penning B.W."/>
            <person name="Ponnala L."/>
            <person name="Schneider K.L."/>
            <person name="Schwartz D.C."/>
            <person name="Sharma A."/>
            <person name="Soderlund C."/>
            <person name="Springer N.M."/>
            <person name="Sun Q."/>
            <person name="Wang H."/>
            <person name="Waterman M."/>
            <person name="Westerman R."/>
            <person name="Wolfgruber T.K."/>
            <person name="Yang L."/>
            <person name="Yu Y."/>
            <person name="Zhang L."/>
            <person name="Zhou S."/>
            <person name="Zhu Q."/>
            <person name="Bennetzen J.L."/>
            <person name="Dawe R.K."/>
            <person name="Jiang J."/>
            <person name="Jiang N."/>
            <person name="Presting G.G."/>
            <person name="Wessler S.R."/>
            <person name="Aluru S."/>
            <person name="Martienssen R.A."/>
            <person name="Clifton S.W."/>
            <person name="McCombie W.R."/>
            <person name="Wing R.A."/>
            <person name="Wilson R.K."/>
        </authorList>
    </citation>
    <scope>NUCLEOTIDE SEQUENCE [LARGE SCALE GENOMIC DNA]</scope>
    <source>
        <strain evidence="2">cv. B73</strain>
    </source>
</reference>
<accession>A0A804NU50</accession>
<dbReference type="Gramene" id="Zm00001eb186430_T001">
    <property type="protein sequence ID" value="Zm00001eb186430_P001"/>
    <property type="gene ID" value="Zm00001eb186430"/>
</dbReference>
<reference evidence="1" key="3">
    <citation type="submission" date="2021-05" db="UniProtKB">
        <authorList>
            <consortium name="EnsemblPlants"/>
        </authorList>
    </citation>
    <scope>IDENTIFICATION</scope>
    <source>
        <strain evidence="1">cv. B73</strain>
    </source>
</reference>
<evidence type="ECO:0000313" key="2">
    <source>
        <dbReference type="Proteomes" id="UP000007305"/>
    </source>
</evidence>